<protein>
    <submittedName>
        <fullName evidence="6">AcrR family transcriptional regulator</fullName>
    </submittedName>
</protein>
<dbReference type="InterPro" id="IPR001647">
    <property type="entry name" value="HTH_TetR"/>
</dbReference>
<dbReference type="Pfam" id="PF21597">
    <property type="entry name" value="TetR_C_43"/>
    <property type="match status" value="1"/>
</dbReference>
<dbReference type="Pfam" id="PF00440">
    <property type="entry name" value="TetR_N"/>
    <property type="match status" value="1"/>
</dbReference>
<reference evidence="6 7" key="1">
    <citation type="submission" date="2020-07" db="EMBL/GenBank/DDBJ databases">
        <title>Sequencing the genomes of 1000 actinobacteria strains.</title>
        <authorList>
            <person name="Klenk H.-P."/>
        </authorList>
    </citation>
    <scope>NUCLEOTIDE SEQUENCE [LARGE SCALE GENOMIC DNA]</scope>
    <source>
        <strain evidence="6 7">DSM 23987</strain>
    </source>
</reference>
<dbReference type="GO" id="GO:0003700">
    <property type="term" value="F:DNA-binding transcription factor activity"/>
    <property type="evidence" value="ECO:0007669"/>
    <property type="project" value="TreeGrafter"/>
</dbReference>
<evidence type="ECO:0000256" key="3">
    <source>
        <dbReference type="ARBA" id="ARBA00023163"/>
    </source>
</evidence>
<dbReference type="InterPro" id="IPR050109">
    <property type="entry name" value="HTH-type_TetR-like_transc_reg"/>
</dbReference>
<feature type="domain" description="HTH tetR-type" evidence="5">
    <location>
        <begin position="14"/>
        <end position="73"/>
    </location>
</feature>
<dbReference type="PANTHER" id="PTHR30055">
    <property type="entry name" value="HTH-TYPE TRANSCRIPTIONAL REGULATOR RUTR"/>
    <property type="match status" value="1"/>
</dbReference>
<dbReference type="SUPFAM" id="SSF46689">
    <property type="entry name" value="Homeodomain-like"/>
    <property type="match status" value="1"/>
</dbReference>
<sequence length="201" mass="21530">MSPDEGKALRADAARNRSRLLDAATTAFAERGVDTSLDDIAKAAEVGIGTLYRHFPTREDLVLGVYGAQVDALDQRSRELSTSDDPGEALREWMRGFVDFYAVKQGMVTLLRTMMNGSRAGQFDQTRATLREAAERILAPATEAGVIRKDVAAPELIRALGGICLTSDPKSTPQSSTLALVDLVYDGLRFGATATAAAASH</sequence>
<dbReference type="PANTHER" id="PTHR30055:SF234">
    <property type="entry name" value="HTH-TYPE TRANSCRIPTIONAL REGULATOR BETI"/>
    <property type="match status" value="1"/>
</dbReference>
<keyword evidence="7" id="KW-1185">Reference proteome</keyword>
<dbReference type="AlphaFoldDB" id="A0A852WTL7"/>
<dbReference type="InterPro" id="IPR036271">
    <property type="entry name" value="Tet_transcr_reg_TetR-rel_C_sf"/>
</dbReference>
<dbReference type="GO" id="GO:0000976">
    <property type="term" value="F:transcription cis-regulatory region binding"/>
    <property type="evidence" value="ECO:0007669"/>
    <property type="project" value="TreeGrafter"/>
</dbReference>
<dbReference type="SUPFAM" id="SSF48498">
    <property type="entry name" value="Tetracyclin repressor-like, C-terminal domain"/>
    <property type="match status" value="1"/>
</dbReference>
<feature type="DNA-binding region" description="H-T-H motif" evidence="4">
    <location>
        <begin position="36"/>
        <end position="55"/>
    </location>
</feature>
<dbReference type="Gene3D" id="1.10.357.10">
    <property type="entry name" value="Tetracycline Repressor, domain 2"/>
    <property type="match status" value="1"/>
</dbReference>
<evidence type="ECO:0000313" key="7">
    <source>
        <dbReference type="Proteomes" id="UP000573599"/>
    </source>
</evidence>
<organism evidence="6 7">
    <name type="scientific">Pedococcus badiiscoriae</name>
    <dbReference type="NCBI Taxonomy" id="642776"/>
    <lineage>
        <taxon>Bacteria</taxon>
        <taxon>Bacillati</taxon>
        <taxon>Actinomycetota</taxon>
        <taxon>Actinomycetes</taxon>
        <taxon>Micrococcales</taxon>
        <taxon>Intrasporangiaceae</taxon>
        <taxon>Pedococcus</taxon>
    </lineage>
</organism>
<name>A0A852WTL7_9MICO</name>
<evidence type="ECO:0000256" key="1">
    <source>
        <dbReference type="ARBA" id="ARBA00023015"/>
    </source>
</evidence>
<dbReference type="InterPro" id="IPR009057">
    <property type="entry name" value="Homeodomain-like_sf"/>
</dbReference>
<keyword evidence="1" id="KW-0805">Transcription regulation</keyword>
<keyword evidence="3" id="KW-0804">Transcription</keyword>
<dbReference type="PRINTS" id="PR00455">
    <property type="entry name" value="HTHTETR"/>
</dbReference>
<dbReference type="RefSeq" id="WP_179423023.1">
    <property type="nucleotide sequence ID" value="NZ_JACCAB010000001.1"/>
</dbReference>
<gene>
    <name evidence="6" type="ORF">BJ986_003019</name>
</gene>
<dbReference type="InterPro" id="IPR049445">
    <property type="entry name" value="TetR_SbtR-like_C"/>
</dbReference>
<proteinExistence type="predicted"/>
<evidence type="ECO:0000256" key="4">
    <source>
        <dbReference type="PROSITE-ProRule" id="PRU00335"/>
    </source>
</evidence>
<dbReference type="Proteomes" id="UP000573599">
    <property type="component" value="Unassembled WGS sequence"/>
</dbReference>
<accession>A0A852WTL7</accession>
<comment type="caution">
    <text evidence="6">The sequence shown here is derived from an EMBL/GenBank/DDBJ whole genome shotgun (WGS) entry which is preliminary data.</text>
</comment>
<evidence type="ECO:0000313" key="6">
    <source>
        <dbReference type="EMBL" id="NYG08532.1"/>
    </source>
</evidence>
<dbReference type="PROSITE" id="PS50977">
    <property type="entry name" value="HTH_TETR_2"/>
    <property type="match status" value="1"/>
</dbReference>
<keyword evidence="2 4" id="KW-0238">DNA-binding</keyword>
<evidence type="ECO:0000259" key="5">
    <source>
        <dbReference type="PROSITE" id="PS50977"/>
    </source>
</evidence>
<dbReference type="EMBL" id="JACCAB010000001">
    <property type="protein sequence ID" value="NYG08532.1"/>
    <property type="molecule type" value="Genomic_DNA"/>
</dbReference>
<evidence type="ECO:0000256" key="2">
    <source>
        <dbReference type="ARBA" id="ARBA00023125"/>
    </source>
</evidence>